<reference evidence="4" key="1">
    <citation type="submission" date="2021-02" db="EMBL/GenBank/DDBJ databases">
        <authorList>
            <person name="Nowell W R."/>
        </authorList>
    </citation>
    <scope>NUCLEOTIDE SEQUENCE</scope>
    <source>
        <strain evidence="4">Ploen Becks lab</strain>
    </source>
</reference>
<evidence type="ECO:0000313" key="4">
    <source>
        <dbReference type="EMBL" id="CAF0803082.1"/>
    </source>
</evidence>
<proteinExistence type="inferred from homology"/>
<dbReference type="PANTHER" id="PTHR28441">
    <property type="entry name" value="PROTEIN FAM91A1"/>
    <property type="match status" value="1"/>
</dbReference>
<evidence type="ECO:0000313" key="5">
    <source>
        <dbReference type="Proteomes" id="UP000663879"/>
    </source>
</evidence>
<dbReference type="InterPro" id="IPR028091">
    <property type="entry name" value="FAM91_N_dom"/>
</dbReference>
<dbReference type="PANTHER" id="PTHR28441:SF2">
    <property type="entry name" value="PROTEIN FAM91A1"/>
    <property type="match status" value="1"/>
</dbReference>
<name>A0A813T3Z4_9BILA</name>
<dbReference type="Proteomes" id="UP000663879">
    <property type="component" value="Unassembled WGS sequence"/>
</dbReference>
<dbReference type="EMBL" id="CAJNOC010000788">
    <property type="protein sequence ID" value="CAF0803082.1"/>
    <property type="molecule type" value="Genomic_DNA"/>
</dbReference>
<comment type="similarity">
    <text evidence="1">Belongs to the FAM91 family.</text>
</comment>
<evidence type="ECO:0008006" key="6">
    <source>
        <dbReference type="Google" id="ProtNLM"/>
    </source>
</evidence>
<evidence type="ECO:0000259" key="2">
    <source>
        <dbReference type="Pfam" id="PF14647"/>
    </source>
</evidence>
<keyword evidence="5" id="KW-1185">Reference proteome</keyword>
<comment type="caution">
    <text evidence="4">The sequence shown here is derived from an EMBL/GenBank/DDBJ whole genome shotgun (WGS) entry which is preliminary data.</text>
</comment>
<feature type="domain" description="FAM91 C-terminal" evidence="3">
    <location>
        <begin position="716"/>
        <end position="829"/>
    </location>
</feature>
<feature type="domain" description="FAM91 C-terminal" evidence="3">
    <location>
        <begin position="415"/>
        <end position="711"/>
    </location>
</feature>
<evidence type="ECO:0000256" key="1">
    <source>
        <dbReference type="ARBA" id="ARBA00010319"/>
    </source>
</evidence>
<dbReference type="AlphaFoldDB" id="A0A813T3Z4"/>
<dbReference type="Pfam" id="PF14647">
    <property type="entry name" value="FAM91_N"/>
    <property type="match status" value="1"/>
</dbReference>
<evidence type="ECO:0000259" key="3">
    <source>
        <dbReference type="Pfam" id="PF14648"/>
    </source>
</evidence>
<dbReference type="Pfam" id="PF14648">
    <property type="entry name" value="FAM91_C"/>
    <property type="match status" value="2"/>
</dbReference>
<organism evidence="4 5">
    <name type="scientific">Brachionus calyciflorus</name>
    <dbReference type="NCBI Taxonomy" id="104777"/>
    <lineage>
        <taxon>Eukaryota</taxon>
        <taxon>Metazoa</taxon>
        <taxon>Spiralia</taxon>
        <taxon>Gnathifera</taxon>
        <taxon>Rotifera</taxon>
        <taxon>Eurotatoria</taxon>
        <taxon>Monogononta</taxon>
        <taxon>Pseudotrocha</taxon>
        <taxon>Ploima</taxon>
        <taxon>Brachionidae</taxon>
        <taxon>Brachionus</taxon>
    </lineage>
</organism>
<dbReference type="InterPro" id="IPR039199">
    <property type="entry name" value="FAM91"/>
</dbReference>
<feature type="domain" description="FAM91 N-terminal" evidence="2">
    <location>
        <begin position="46"/>
        <end position="340"/>
    </location>
</feature>
<dbReference type="InterPro" id="IPR028097">
    <property type="entry name" value="FAM91_C_dom"/>
</dbReference>
<protein>
    <recommendedName>
        <fullName evidence="6">FAM91A1</fullName>
    </recommendedName>
</protein>
<sequence>MNPEVENQIRNNVNWIKLPTNIKQLIGNSQKEYEKCINNYCIKNQLIGNSQKEYEKCINNYCIKNQVRYKESLVKHVRKDEKKYYEDLLQYSKENYMLYPYHLSDIFVRGLRITPFNYYLEMMANLMTAEKSYDTLPNFTAFDCVRLLGIGRNQYIDIMNKYRSSNRLRTIGFTRRKPIKTLLPTQPINILIEPWWRVNAGCITDEDVKLLSDVEKICLDTIIDNVKPIEAGKLNFECVHLLYRKGFIYLDVPLNSDEFVEVPPLEGFVMNRITGDYFETLLYKLFVSIDDRTSLGELASLLEIDIDLVLNAVSLYCRLSIAKKKFLLSFEEANFDETWQNYKKIIRKNSKEETLLEWNSKKSENFFDDDLETKTSTLNINTQENNVGSKSPNLKSENNLLLSSPSIEATSGPAKKRIGFLFDSTLTAFLMMGNLSSGLKNHAVTMFEVGKLTDQAIDNFLNELDKVSNESNEGEAQRYFDHALILKSTIQFLRYNTDLKLFSSFKEDENLEKIAIEDEPLGVDLIRCESLGGLDEDSRQRILAKNYSILFSMAPYSSSGDSHNSPPITTNSPFHIGPAIPEMNSSWFKLYLYQLIGDGPGSLLLPKGYRLTMLPKYFKSYEKFLIVTWGHDPIVASHSNLLIVLNDALTHGPILVQCYSDSEDGSQTIHIAFNDTTHPLYQHPSVQKLHEKLSLKNFAGYITMLNPYSLSENGDANNYDDWIFLDLRYGIPLFDNKLNLNILSLLKENNLGCLNNLNSMLEVNRRISLELIDFIQKNQSINIMEDCQALNSDKQNEYFIQSLNNKALNRKTNQSVVLYPTQCILFDGTIQILN</sequence>
<gene>
    <name evidence="4" type="ORF">OXX778_LOCUS6573</name>
</gene>
<dbReference type="OrthoDB" id="275996at2759"/>
<accession>A0A813T3Z4</accession>